<dbReference type="Proteomes" id="UP000053989">
    <property type="component" value="Unassembled WGS sequence"/>
</dbReference>
<dbReference type="SUPFAM" id="SSF53300">
    <property type="entry name" value="vWA-like"/>
    <property type="match status" value="1"/>
</dbReference>
<accession>A0A0C2ZZ48</accession>
<sequence>MTHTDRRPLPNTPVSARIVARSNNRFGAVLSSLFGFWSARAAATTASSHGARRDAYSVILFDSRAVTVIEHDFARNPDQLLNELLLHSGSVGTNFTAAIAEAQAVMEKNWSTERWSPVIIFLSDGESRIDNVIMDDLCRTSIRLGKPVSFHSVSFGSNAQSGYLRRMADIARAAQNNSPGGVGALPAAVAVMSSYTEALDTVQLAETFLGIAESLRKPRGALVDVPATKRLK</sequence>
<gene>
    <name evidence="2" type="ORF">SCLCIDRAFT_129867</name>
</gene>
<dbReference type="InParanoid" id="A0A0C2ZZ48"/>
<dbReference type="CDD" id="cd00198">
    <property type="entry name" value="vWFA"/>
    <property type="match status" value="1"/>
</dbReference>
<evidence type="ECO:0000313" key="3">
    <source>
        <dbReference type="Proteomes" id="UP000053989"/>
    </source>
</evidence>
<dbReference type="HOGENOM" id="CLU_044503_1_0_1"/>
<dbReference type="InterPro" id="IPR036465">
    <property type="entry name" value="vWFA_dom_sf"/>
</dbReference>
<keyword evidence="3" id="KW-1185">Reference proteome</keyword>
<dbReference type="OrthoDB" id="2343366at2759"/>
<evidence type="ECO:0000259" key="1">
    <source>
        <dbReference type="Pfam" id="PF13519"/>
    </source>
</evidence>
<dbReference type="STRING" id="1036808.A0A0C2ZZ48"/>
<dbReference type="AlphaFoldDB" id="A0A0C2ZZ48"/>
<organism evidence="2 3">
    <name type="scientific">Scleroderma citrinum Foug A</name>
    <dbReference type="NCBI Taxonomy" id="1036808"/>
    <lineage>
        <taxon>Eukaryota</taxon>
        <taxon>Fungi</taxon>
        <taxon>Dikarya</taxon>
        <taxon>Basidiomycota</taxon>
        <taxon>Agaricomycotina</taxon>
        <taxon>Agaricomycetes</taxon>
        <taxon>Agaricomycetidae</taxon>
        <taxon>Boletales</taxon>
        <taxon>Sclerodermatineae</taxon>
        <taxon>Sclerodermataceae</taxon>
        <taxon>Scleroderma</taxon>
    </lineage>
</organism>
<reference evidence="2 3" key="1">
    <citation type="submission" date="2014-04" db="EMBL/GenBank/DDBJ databases">
        <authorList>
            <consortium name="DOE Joint Genome Institute"/>
            <person name="Kuo A."/>
            <person name="Kohler A."/>
            <person name="Nagy L.G."/>
            <person name="Floudas D."/>
            <person name="Copeland A."/>
            <person name="Barry K.W."/>
            <person name="Cichocki N."/>
            <person name="Veneault-Fourrey C."/>
            <person name="LaButti K."/>
            <person name="Lindquist E.A."/>
            <person name="Lipzen A."/>
            <person name="Lundell T."/>
            <person name="Morin E."/>
            <person name="Murat C."/>
            <person name="Sun H."/>
            <person name="Tunlid A."/>
            <person name="Henrissat B."/>
            <person name="Grigoriev I.V."/>
            <person name="Hibbett D.S."/>
            <person name="Martin F."/>
            <person name="Nordberg H.P."/>
            <person name="Cantor M.N."/>
            <person name="Hua S.X."/>
        </authorList>
    </citation>
    <scope>NUCLEOTIDE SEQUENCE [LARGE SCALE GENOMIC DNA]</scope>
    <source>
        <strain evidence="2 3">Foug A</strain>
    </source>
</reference>
<evidence type="ECO:0000313" key="2">
    <source>
        <dbReference type="EMBL" id="KIM57717.1"/>
    </source>
</evidence>
<feature type="domain" description="VWFA" evidence="1">
    <location>
        <begin position="38"/>
        <end position="126"/>
    </location>
</feature>
<dbReference type="InterPro" id="IPR002035">
    <property type="entry name" value="VWF_A"/>
</dbReference>
<dbReference type="Gene3D" id="3.40.50.410">
    <property type="entry name" value="von Willebrand factor, type A domain"/>
    <property type="match status" value="1"/>
</dbReference>
<reference evidence="3" key="2">
    <citation type="submission" date="2015-01" db="EMBL/GenBank/DDBJ databases">
        <title>Evolutionary Origins and Diversification of the Mycorrhizal Mutualists.</title>
        <authorList>
            <consortium name="DOE Joint Genome Institute"/>
            <consortium name="Mycorrhizal Genomics Consortium"/>
            <person name="Kohler A."/>
            <person name="Kuo A."/>
            <person name="Nagy L.G."/>
            <person name="Floudas D."/>
            <person name="Copeland A."/>
            <person name="Barry K.W."/>
            <person name="Cichocki N."/>
            <person name="Veneault-Fourrey C."/>
            <person name="LaButti K."/>
            <person name="Lindquist E.A."/>
            <person name="Lipzen A."/>
            <person name="Lundell T."/>
            <person name="Morin E."/>
            <person name="Murat C."/>
            <person name="Riley R."/>
            <person name="Ohm R."/>
            <person name="Sun H."/>
            <person name="Tunlid A."/>
            <person name="Henrissat B."/>
            <person name="Grigoriev I.V."/>
            <person name="Hibbett D.S."/>
            <person name="Martin F."/>
        </authorList>
    </citation>
    <scope>NUCLEOTIDE SEQUENCE [LARGE SCALE GENOMIC DNA]</scope>
    <source>
        <strain evidence="3">Foug A</strain>
    </source>
</reference>
<protein>
    <recommendedName>
        <fullName evidence="1">VWFA domain-containing protein</fullName>
    </recommendedName>
</protein>
<proteinExistence type="predicted"/>
<dbReference type="EMBL" id="KN822097">
    <property type="protein sequence ID" value="KIM57717.1"/>
    <property type="molecule type" value="Genomic_DNA"/>
</dbReference>
<name>A0A0C2ZZ48_9AGAM</name>
<dbReference type="Pfam" id="PF13519">
    <property type="entry name" value="VWA_2"/>
    <property type="match status" value="1"/>
</dbReference>